<feature type="transmembrane region" description="Helical" evidence="1">
    <location>
        <begin position="104"/>
        <end position="123"/>
    </location>
</feature>
<keyword evidence="3" id="KW-1185">Reference proteome</keyword>
<evidence type="ECO:0000313" key="3">
    <source>
        <dbReference type="Proteomes" id="UP000540787"/>
    </source>
</evidence>
<dbReference type="AlphaFoldDB" id="A0A7X0CGJ2"/>
<gene>
    <name evidence="2" type="ORF">HD842_004553</name>
</gene>
<protein>
    <submittedName>
        <fullName evidence="2">Uncharacterized protein</fullName>
    </submittedName>
</protein>
<dbReference type="EMBL" id="JACHBX010000006">
    <property type="protein sequence ID" value="MBB6136375.1"/>
    <property type="molecule type" value="Genomic_DNA"/>
</dbReference>
<organism evidence="2 3">
    <name type="scientific">Massilia aurea</name>
    <dbReference type="NCBI Taxonomy" id="373040"/>
    <lineage>
        <taxon>Bacteria</taxon>
        <taxon>Pseudomonadati</taxon>
        <taxon>Pseudomonadota</taxon>
        <taxon>Betaproteobacteria</taxon>
        <taxon>Burkholderiales</taxon>
        <taxon>Oxalobacteraceae</taxon>
        <taxon>Telluria group</taxon>
        <taxon>Massilia</taxon>
    </lineage>
</organism>
<name>A0A7X0CGJ2_9BURK</name>
<dbReference type="RefSeq" id="WP_183557914.1">
    <property type="nucleotide sequence ID" value="NZ_JACHBX010000006.1"/>
</dbReference>
<evidence type="ECO:0000256" key="1">
    <source>
        <dbReference type="SAM" id="Phobius"/>
    </source>
</evidence>
<accession>A0A7X0CGJ2</accession>
<keyword evidence="1" id="KW-0472">Membrane</keyword>
<dbReference type="Proteomes" id="UP000540787">
    <property type="component" value="Unassembled WGS sequence"/>
</dbReference>
<keyword evidence="1" id="KW-1133">Transmembrane helix</keyword>
<reference evidence="2 3" key="1">
    <citation type="submission" date="2020-08" db="EMBL/GenBank/DDBJ databases">
        <title>The Agave Microbiome: Exploring the role of microbial communities in plant adaptations to desert environments.</title>
        <authorList>
            <person name="Partida-Martinez L.P."/>
        </authorList>
    </citation>
    <scope>NUCLEOTIDE SEQUENCE [LARGE SCALE GENOMIC DNA]</scope>
    <source>
        <strain evidence="2 3">AT3.2</strain>
    </source>
</reference>
<comment type="caution">
    <text evidence="2">The sequence shown here is derived from an EMBL/GenBank/DDBJ whole genome shotgun (WGS) entry which is preliminary data.</text>
</comment>
<keyword evidence="1" id="KW-0812">Transmembrane</keyword>
<proteinExistence type="predicted"/>
<sequence length="163" mass="17939">MYIETVRFERVFDVQSGTFSFEAGGKCEFAVVLDHARAPTAGSTYAVALSEPGNWQKILGWRDLSRPTVGFTYRPWFLAVDLVLDLYLLGFAILVAAWLFGGPWAALAAFVSLVLGAVARIAFSALRNRQIEQALLAVSPEQTRTVTMPDMQVRHSDSTAPAR</sequence>
<feature type="transmembrane region" description="Helical" evidence="1">
    <location>
        <begin position="76"/>
        <end position="98"/>
    </location>
</feature>
<evidence type="ECO:0000313" key="2">
    <source>
        <dbReference type="EMBL" id="MBB6136375.1"/>
    </source>
</evidence>